<dbReference type="RefSeq" id="WP_012015161.1">
    <property type="nucleotide sequence ID" value="NC_009380.1"/>
</dbReference>
<keyword evidence="3" id="KW-1185">Reference proteome</keyword>
<dbReference type="eggNOG" id="ENOG50333DA">
    <property type="taxonomic scope" value="Bacteria"/>
</dbReference>
<evidence type="ECO:0000313" key="3">
    <source>
        <dbReference type="Proteomes" id="UP000000235"/>
    </source>
</evidence>
<protein>
    <recommendedName>
        <fullName evidence="4">LppX_LprAFG lipoprotein</fullName>
    </recommendedName>
</protein>
<dbReference type="Gene3D" id="2.50.20.20">
    <property type="match status" value="1"/>
</dbReference>
<gene>
    <name evidence="2" type="ordered locus">Strop_3963</name>
</gene>
<dbReference type="Proteomes" id="UP000000235">
    <property type="component" value="Chromosome"/>
</dbReference>
<dbReference type="PATRIC" id="fig|369723.5.peg.4092"/>
<reference evidence="3" key="1">
    <citation type="journal article" date="2007" name="Proc. Natl. Acad. Sci. U.S.A.">
        <title>Genome sequencing reveals complex secondary metabolome in the marine actinomycete Salinispora tropica.</title>
        <authorList>
            <person name="Udwary D.W."/>
            <person name="Zeigler L."/>
            <person name="Asolkar R.N."/>
            <person name="Singan V."/>
            <person name="Lapidus A."/>
            <person name="Fenical W."/>
            <person name="Jensen P.R."/>
            <person name="Moore B.S."/>
        </authorList>
    </citation>
    <scope>NUCLEOTIDE SEQUENCE [LARGE SCALE GENOMIC DNA]</scope>
    <source>
        <strain evidence="3">ATCC BAA-916 / DSM 44818 / CNB-440</strain>
    </source>
</reference>
<proteinExistence type="predicted"/>
<evidence type="ECO:0000256" key="1">
    <source>
        <dbReference type="SAM" id="SignalP"/>
    </source>
</evidence>
<dbReference type="AlphaFoldDB" id="A4XBT6"/>
<dbReference type="PROSITE" id="PS51257">
    <property type="entry name" value="PROKAR_LIPOPROTEIN"/>
    <property type="match status" value="1"/>
</dbReference>
<organism evidence="2 3">
    <name type="scientific">Salinispora tropica (strain ATCC BAA-916 / DSM 44818 / JCM 13857 / NBRC 105044 / CNB-440)</name>
    <dbReference type="NCBI Taxonomy" id="369723"/>
    <lineage>
        <taxon>Bacteria</taxon>
        <taxon>Bacillati</taxon>
        <taxon>Actinomycetota</taxon>
        <taxon>Actinomycetes</taxon>
        <taxon>Micromonosporales</taxon>
        <taxon>Micromonosporaceae</taxon>
        <taxon>Salinispora</taxon>
    </lineage>
</organism>
<dbReference type="EMBL" id="CP000667">
    <property type="protein sequence ID" value="ABP56393.1"/>
    <property type="molecule type" value="Genomic_DNA"/>
</dbReference>
<dbReference type="InterPro" id="IPR029046">
    <property type="entry name" value="LolA/LolB/LppX"/>
</dbReference>
<sequence length="281" mass="30461">MSRWKNIAVLAAATASVVAGTGCGPSTASQEAAQQSSVLELLANDLKGSLQEAADRTSKVETVRATMVATGGPEEFEMQIAMDLRDSVSVEMVMATQGEVTTIRLIDSVMYMEIPETVRERNDGKRWMEMDFSAASGTGLDEQIRDADPVQQVKTLLELEGVTVVGEETVGGVPTVHYSVTVTTEEHLALLEKQGELDSASLANAEDQLAEFGVAEIQTELWIDEQYWPRRARVTMGEMGLMTVDYTDYNEPVTIETPPAAETTDFAELLGDLGEELATTT</sequence>
<accession>A4XBT6</accession>
<keyword evidence="1" id="KW-0732">Signal</keyword>
<feature type="chain" id="PRO_5038987209" description="LppX_LprAFG lipoprotein" evidence="1">
    <location>
        <begin position="22"/>
        <end position="281"/>
    </location>
</feature>
<dbReference type="HOGENOM" id="CLU_076599_0_0_11"/>
<dbReference type="SUPFAM" id="SSF89392">
    <property type="entry name" value="Prokaryotic lipoproteins and lipoprotein localization factors"/>
    <property type="match status" value="1"/>
</dbReference>
<evidence type="ECO:0000313" key="2">
    <source>
        <dbReference type="EMBL" id="ABP56393.1"/>
    </source>
</evidence>
<evidence type="ECO:0008006" key="4">
    <source>
        <dbReference type="Google" id="ProtNLM"/>
    </source>
</evidence>
<name>A4XBT6_SALTO</name>
<feature type="signal peptide" evidence="1">
    <location>
        <begin position="1"/>
        <end position="21"/>
    </location>
</feature>
<dbReference type="KEGG" id="stp:Strop_3963"/>
<dbReference type="STRING" id="369723.Strop_3963"/>